<evidence type="ECO:0000313" key="5">
    <source>
        <dbReference type="Proteomes" id="UP001339429"/>
    </source>
</evidence>
<gene>
    <name evidence="4" type="ORF">VXS00_06520</name>
</gene>
<dbReference type="Pfam" id="PF14252">
    <property type="entry name" value="DUF4347"/>
    <property type="match status" value="1"/>
</dbReference>
<dbReference type="NCBIfam" id="TIGR01451">
    <property type="entry name" value="B_ant_repeat"/>
    <property type="match status" value="1"/>
</dbReference>
<sequence length="2990" mass="317481">MFYKNVKKTSLNRLLISVLFITSVLFIYKNIFHENEIERIVLVDVNVKNKKSFTLSSMKYLEIDSLQLINDKLKDNKYDVIDLVSHGENGQIILDKEILTLDNIDNYKKQLNFIGEKLSASGHINILGCDVAKNEDGKALIDKIAEYTGASVAASINSTGNKINGGDWDLEYITHQKSKHLSSLPTIYENYSGILYDPATYDPLTVDTDLDGVMDAVDIDDDNDGILDTVEGYSCSNTPIFESAWDIKVYQGGSGPSCGDQLGIASVTEIASGTMDEFPGELRVDWYNGGSSTLLATLNNNGGNVTGSNPTGTHWIVRHEHIFNAGETGLYDLLPSGTTHDSKMGIKIAADGTETVLFCTAAWTQPSPGVTNIQFDEGDKLRLYINEYAGGNQGLTINLGGASGQTYCTPTSMIDSDNDGIPNHLDLDSDGDGIPDNIEAQTTTSYISLNNDNPANYTANNGLNTAYTPTSGLTPVNTDTTDNPDYLDLDSDNQGGDDTTEAGLILSGTVGTNGLDNNYDNGDNFADVNGSFDNTQNDNFPDNDADVNSGGNIDWRDAVASCDTSELIGAAIKTNIQYEIINGSPLQIHHIAAGGNGVFKDGQQQSFQQTSYSCGGTFPYMHLNDGSVGEYCNYKEFLMSTVSGVGTEADPFSVWSSRYWDRNNNNIFDNNDIKIVTEITYINGNEFFDQHYCLESAEGSNSSNIGLAQGFDTYLNGGDAGAAFAIPYNSANYQPDTGPYSLVGVTKNYTATDQFMGYMELDKSWDRYFSGPYSTMLGSNLSAAPFLLDNTLNTNPGTDNGIGVQWGLGVVNDASMHSVRLLFSTLGGAIFQANEYDLGDAPDTSTGTTTGDYQTLYDDGGAGHAFNDTDTDNQNDIVLGTLWDSDDGTLQNIAANADDILDSDDEDGVSWVNSFVRGGNSDLSITITKDPESTLTGLRLYAWADWNQDGDWLDSDEQVISDIAATSSTQSYTIAVPINAILGNTYLRVRVCSDVDCNSSIGLADDGEVEDYFITVVAQQISGFVFNDDGNGGGTATNGIKDGTETGLGIGVPIVAYNPSTGLCYATTTDITTGAYTLAVGAPGTYKVYEAINETNIASPTCPPTAPILDTNTGSYVGGTIGDPATYQSSSANIKTVTAIGGALTDINFADFVINSFDICSTPAYLTQGNGSGSTILNAINLATGEVTTLVSPVNAGSAVGYSMVTNTLAGIQGTNTLNLFDSAYNTYSLPLSNSTMPSNANNGDIDDNGILYAHNGGNFYLFDTNPNSETYLTQVGTLPTTSLNYADIAFNPVDGFIYSVPSNNSRTLYRFDPTTGARTSLGVLPGIANGPYGAMYFDDQGYFYISENPNPGRIYRVDVLNGSKPAGSYTATLFSQTNASAAGNDGARCRYAPVPLDWADAPTVNGYATELVDSGPRHMTEASTPYLGVNNPDNENDGQPTVTADGDDTNGVTPDDEDGFIQPNIPSILVGGDSLSLTVPVVTSGSDNLYGWIDFDVNGVFDADETATVAVAASGNSTLNFTVPADVEIMDTYVRLRICSSTETCDSPTGSSGDGEVEDHLISLKPPGDLALMLAMDPSVNVTLGIPFNVVVSVENMGATVALNTKVTLPIPAGYSFVKAYAGDGVTEITTYDPLTGELELGAIGLGFDDYAVIRLAPQSLTAPAINAEIIETSINDNDSIPNNGFGNGEDDTDIVTPIISNTVQPNICEAPVVFEGGDAYLAANGEYVVTPNTTNQQGYLWSYEYIDLNQPMYAELAVYLGDRACNTGCPNGIESGADGMTFVLSADSRDLNAFGAFGGGLGVGDIFGATPVSPSVVFEFDTFDNTFIGATDDAIGGQYIDHTAVYLNGDVYTPDAANTLVSATSVAGGELEDGRYHIAQFEWDPTTNQFTYYLDGIMVSQFTRNIRNDIGNNMVRFGFTGSTGDGYNLQKGCFTKAPNVLGSDLGDAPDTSVGTGIYNYTTTYENDGAQHVQADTDDNGLIDLRMGNEWDADLGDLQNIGAIADDDNNFDDEDGVSVVLAATKGENFDITVNVVEDAARASSGQRIYAWLDFNLDGDWDDAGEQIISQASASIGNNSFSVPIPASAVVGYSYLRVRLCSDVGCDSPVGLANDGEVEDYRVLISDLVGNNQCDLIVQTRLPVAATDYSYNSLNVTVDPITFADIVNPINITNQSNIANINALGFNRINGLIYGTFTDMSQTDRIHHLFVTDKTGTSFIDLGEIRAESATTIRRLQDGESFDFATGDSLRHSGYSSTSTVLSAPTAGDVTADGNYLIVWRTVWDSLVKIDLNTQTFTTVPLDIATMGGSYGGGSIDVGADLAISSQSGLGYLVDLNGDNLYTVNLSTGAVTAQPLTYFGAEPTLDTNGKLQAGALVIDNAISLYAMTNGGNHDANQDGTIDLNERAVVYRINVMTQEVEYLTASNEGSLQGNDGAGCYDSTDYGDAAVSYGLVSHGYLDAALDGTADLALGSRWDPEFAQWISADATGDDTHGQDDEDLNIPAQIIVETSTTLPIQVVGNGFVSIWVDLNNDGDFADSNELLINDQAVTAGNNNIAITLDAASAEGFNGNTVMRVRLCSAANSCNTFDGAAVDGEVEDHLFELLNRIVLSGVVFEDNGVGGAIAAHDGIQDGTEIGLGNFTVTVTFNDTGVTGVSTGEVIATDITSGDGSYKFILGVDFSDKNLLLDVIKQADWIDISEANITAIPQVTSNSVIDSQMTVNASAGDDISGLDFGKVREPRMEPDNFSEIEPGKAVLFPHKFTAATAGSVNFSIINPEAAPANDSWNSVLYLDNNCNGEIDGVDAQIINPVSVSGNTAVCLLSKVFVPAEASLNAQYHYDIAADMIFSDSTGTGHGITRQVLDKDTVRATFRGAGELKLEKTVRNITQGTAVGVSNNGRPGDILEYVITFTNVGNGDLTEVSIFDSTPSYTELSQAIDCTSGSVPISLTCALVTTNGINITGYEGEVRWNMMGSLASGAQGTVIYYVKIK</sequence>
<dbReference type="InterPro" id="IPR013783">
    <property type="entry name" value="Ig-like_fold"/>
</dbReference>
<dbReference type="CDD" id="cd01951">
    <property type="entry name" value="lectin_L-type"/>
    <property type="match status" value="1"/>
</dbReference>
<dbReference type="InterPro" id="IPR045474">
    <property type="entry name" value="GEVED"/>
</dbReference>
<dbReference type="Proteomes" id="UP001339429">
    <property type="component" value="Unassembled WGS sequence"/>
</dbReference>
<feature type="transmembrane region" description="Helical" evidence="1">
    <location>
        <begin position="12"/>
        <end position="28"/>
    </location>
</feature>
<dbReference type="InterPro" id="IPR056573">
    <property type="entry name" value="Lectin_L-type_dom"/>
</dbReference>
<feature type="domain" description="GEVED" evidence="3">
    <location>
        <begin position="2049"/>
        <end position="2123"/>
    </location>
</feature>
<dbReference type="EMBL" id="JAYXUD010000003">
    <property type="protein sequence ID" value="MEC6898291.1"/>
    <property type="molecule type" value="Genomic_DNA"/>
</dbReference>
<protein>
    <submittedName>
        <fullName evidence="4">GEVED domain-containing protein</fullName>
    </submittedName>
</protein>
<proteinExistence type="predicted"/>
<evidence type="ECO:0000259" key="3">
    <source>
        <dbReference type="Pfam" id="PF20009"/>
    </source>
</evidence>
<dbReference type="RefSeq" id="WP_327779512.1">
    <property type="nucleotide sequence ID" value="NZ_JAYXUD010000003.1"/>
</dbReference>
<keyword evidence="1" id="KW-1133">Transmembrane helix</keyword>
<reference evidence="4 5" key="1">
    <citation type="submission" date="2024-01" db="EMBL/GenBank/DDBJ databases">
        <title>Active colonisers of the gastrointestinal tract of Atlantic salmon farmed in a warm water region.</title>
        <authorList>
            <person name="Bowman J.P."/>
        </authorList>
    </citation>
    <scope>NUCLEOTIDE SEQUENCE [LARGE SCALE GENOMIC DNA]</scope>
    <source>
        <strain evidence="4 5">S4MW1</strain>
    </source>
</reference>
<comment type="caution">
    <text evidence="4">The sequence shown here is derived from an EMBL/GenBank/DDBJ whole genome shotgun (WGS) entry which is preliminary data.</text>
</comment>
<keyword evidence="5" id="KW-1185">Reference proteome</keyword>
<evidence type="ECO:0000259" key="2">
    <source>
        <dbReference type="Pfam" id="PF14252"/>
    </source>
</evidence>
<dbReference type="InterPro" id="IPR047589">
    <property type="entry name" value="DUF11_rpt"/>
</dbReference>
<feature type="domain" description="GEVED" evidence="3">
    <location>
        <begin position="940"/>
        <end position="1015"/>
    </location>
</feature>
<accession>A0ABU6LFF9</accession>
<evidence type="ECO:0000256" key="1">
    <source>
        <dbReference type="SAM" id="Phobius"/>
    </source>
</evidence>
<feature type="domain" description="DUF4347" evidence="2">
    <location>
        <begin position="62"/>
        <end position="195"/>
    </location>
</feature>
<feature type="domain" description="GEVED" evidence="3">
    <location>
        <begin position="1489"/>
        <end position="1563"/>
    </location>
</feature>
<dbReference type="Gene3D" id="2.60.40.10">
    <property type="entry name" value="Immunoglobulins"/>
    <property type="match status" value="2"/>
</dbReference>
<evidence type="ECO:0000313" key="4">
    <source>
        <dbReference type="EMBL" id="MEC6898291.1"/>
    </source>
</evidence>
<name>A0ABU6LFF9_9GAMM</name>
<dbReference type="InterPro" id="IPR013320">
    <property type="entry name" value="ConA-like_dom_sf"/>
</dbReference>
<dbReference type="SUPFAM" id="SSF63825">
    <property type="entry name" value="YWTD domain"/>
    <property type="match status" value="1"/>
</dbReference>
<organism evidence="4 5">
    <name type="scientific">Photobacterium piscicola</name>
    <dbReference type="NCBI Taxonomy" id="1378299"/>
    <lineage>
        <taxon>Bacteria</taxon>
        <taxon>Pseudomonadati</taxon>
        <taxon>Pseudomonadota</taxon>
        <taxon>Gammaproteobacteria</taxon>
        <taxon>Vibrionales</taxon>
        <taxon>Vibrionaceae</taxon>
        <taxon>Photobacterium</taxon>
    </lineage>
</organism>
<dbReference type="Pfam" id="PF20009">
    <property type="entry name" value="GEVED"/>
    <property type="match status" value="4"/>
</dbReference>
<dbReference type="Pfam" id="PF18483">
    <property type="entry name" value="Lectin_L-type_dom"/>
    <property type="match status" value="1"/>
</dbReference>
<keyword evidence="1" id="KW-0472">Membrane</keyword>
<dbReference type="SUPFAM" id="SSF49899">
    <property type="entry name" value="Concanavalin A-like lectins/glucanases"/>
    <property type="match status" value="1"/>
</dbReference>
<dbReference type="Gene3D" id="2.60.120.200">
    <property type="match status" value="1"/>
</dbReference>
<keyword evidence="1" id="KW-0812">Transmembrane</keyword>
<feature type="domain" description="GEVED" evidence="3">
    <location>
        <begin position="2524"/>
        <end position="2602"/>
    </location>
</feature>
<dbReference type="InterPro" id="IPR025592">
    <property type="entry name" value="DUF4347"/>
</dbReference>